<sequence>MKRNSTEAIPLILDFCHWLQEQKKSPNTISTYKRELEKFQEWLQEKNSDITRLIKDDIQSYVTFLEQQGKSSTTIDKTIGAIRTFTKFLEKPDLVLGLKVKPVEKNEDIDALSFDEYSALLTEVKTDGNLRNIAMVYVLLHTGIRVSELCRLDRSNVDFRKNQLIVHRNEEERIIPLSSETRAHLENYLQRSASNEALFINKSGDRITERSVQYMLEKYNVNPNKLRHTFCQRLVDSDVDLEIVSKLAGHKDLNVTKKYAKLNTNNFNTLEDVINKCFLDEKSIG</sequence>
<dbReference type="InterPro" id="IPR013762">
    <property type="entry name" value="Integrase-like_cat_sf"/>
</dbReference>
<dbReference type="PROSITE" id="PS51898">
    <property type="entry name" value="TYR_RECOMBINASE"/>
    <property type="match status" value="1"/>
</dbReference>
<dbReference type="InterPro" id="IPR044068">
    <property type="entry name" value="CB"/>
</dbReference>
<gene>
    <name evidence="12" type="ORF">EV146_1312</name>
</gene>
<evidence type="ECO:0000313" key="13">
    <source>
        <dbReference type="Proteomes" id="UP000295689"/>
    </source>
</evidence>
<dbReference type="PANTHER" id="PTHR30349:SF77">
    <property type="entry name" value="TYROSINE RECOMBINASE XERC"/>
    <property type="match status" value="1"/>
</dbReference>
<dbReference type="Gene3D" id="1.10.443.10">
    <property type="entry name" value="Intergrase catalytic core"/>
    <property type="match status" value="1"/>
</dbReference>
<dbReference type="EMBL" id="SLVV01000031">
    <property type="protein sequence ID" value="TCN16906.1"/>
    <property type="molecule type" value="Genomic_DNA"/>
</dbReference>
<evidence type="ECO:0000259" key="10">
    <source>
        <dbReference type="PROSITE" id="PS51898"/>
    </source>
</evidence>
<accession>A0A4R2AT62</accession>
<evidence type="ECO:0000256" key="2">
    <source>
        <dbReference type="ARBA" id="ARBA00022490"/>
    </source>
</evidence>
<proteinExistence type="predicted"/>
<evidence type="ECO:0000259" key="11">
    <source>
        <dbReference type="PROSITE" id="PS51900"/>
    </source>
</evidence>
<dbReference type="GO" id="GO:0006310">
    <property type="term" value="P:DNA recombination"/>
    <property type="evidence" value="ECO:0007669"/>
    <property type="project" value="UniProtKB-KW"/>
</dbReference>
<evidence type="ECO:0000256" key="6">
    <source>
        <dbReference type="ARBA" id="ARBA00023125"/>
    </source>
</evidence>
<comment type="caution">
    <text evidence="12">The sequence shown here is derived from an EMBL/GenBank/DDBJ whole genome shotgun (WGS) entry which is preliminary data.</text>
</comment>
<dbReference type="GO" id="GO:0005737">
    <property type="term" value="C:cytoplasm"/>
    <property type="evidence" value="ECO:0007669"/>
    <property type="project" value="UniProtKB-SubCell"/>
</dbReference>
<evidence type="ECO:0000256" key="7">
    <source>
        <dbReference type="ARBA" id="ARBA00023172"/>
    </source>
</evidence>
<dbReference type="GO" id="GO:0007059">
    <property type="term" value="P:chromosome segregation"/>
    <property type="evidence" value="ECO:0007669"/>
    <property type="project" value="UniProtKB-KW"/>
</dbReference>
<dbReference type="GO" id="GO:0015074">
    <property type="term" value="P:DNA integration"/>
    <property type="evidence" value="ECO:0007669"/>
    <property type="project" value="UniProtKB-KW"/>
</dbReference>
<dbReference type="GO" id="GO:0051301">
    <property type="term" value="P:cell division"/>
    <property type="evidence" value="ECO:0007669"/>
    <property type="project" value="UniProtKB-KW"/>
</dbReference>
<evidence type="ECO:0000256" key="3">
    <source>
        <dbReference type="ARBA" id="ARBA00022618"/>
    </source>
</evidence>
<keyword evidence="4" id="KW-0159">Chromosome partition</keyword>
<comment type="subcellular location">
    <subcellularLocation>
        <location evidence="1">Cytoplasm</location>
    </subcellularLocation>
</comment>
<evidence type="ECO:0000256" key="4">
    <source>
        <dbReference type="ARBA" id="ARBA00022829"/>
    </source>
</evidence>
<dbReference type="InterPro" id="IPR004107">
    <property type="entry name" value="Integrase_SAM-like_N"/>
</dbReference>
<dbReference type="InterPro" id="IPR050090">
    <property type="entry name" value="Tyrosine_recombinase_XerCD"/>
</dbReference>
<keyword evidence="8" id="KW-0131">Cell cycle</keyword>
<evidence type="ECO:0000313" key="12">
    <source>
        <dbReference type="EMBL" id="TCN16906.1"/>
    </source>
</evidence>
<keyword evidence="5" id="KW-0229">DNA integration</keyword>
<dbReference type="Gene3D" id="1.10.150.130">
    <property type="match status" value="1"/>
</dbReference>
<keyword evidence="3" id="KW-0132">Cell division</keyword>
<dbReference type="SUPFAM" id="SSF56349">
    <property type="entry name" value="DNA breaking-rejoining enzymes"/>
    <property type="match status" value="1"/>
</dbReference>
<keyword evidence="7" id="KW-0233">DNA recombination</keyword>
<dbReference type="AlphaFoldDB" id="A0A4R2AT62"/>
<protein>
    <submittedName>
        <fullName evidence="12">Integrase/recombinase XerD</fullName>
    </submittedName>
</protein>
<dbReference type="InterPro" id="IPR011010">
    <property type="entry name" value="DNA_brk_join_enz"/>
</dbReference>
<evidence type="ECO:0000256" key="5">
    <source>
        <dbReference type="ARBA" id="ARBA00022908"/>
    </source>
</evidence>
<keyword evidence="13" id="KW-1185">Reference proteome</keyword>
<evidence type="ECO:0000256" key="8">
    <source>
        <dbReference type="ARBA" id="ARBA00023306"/>
    </source>
</evidence>
<dbReference type="InterPro" id="IPR010998">
    <property type="entry name" value="Integrase_recombinase_N"/>
</dbReference>
<dbReference type="RefSeq" id="WP_158287237.1">
    <property type="nucleotide sequence ID" value="NZ_JABUHM010000031.1"/>
</dbReference>
<dbReference type="GO" id="GO:0003677">
    <property type="term" value="F:DNA binding"/>
    <property type="evidence" value="ECO:0007669"/>
    <property type="project" value="UniProtKB-UniRule"/>
</dbReference>
<feature type="domain" description="Core-binding (CB)" evidence="11">
    <location>
        <begin position="6"/>
        <end position="90"/>
    </location>
</feature>
<keyword evidence="2" id="KW-0963">Cytoplasm</keyword>
<dbReference type="Pfam" id="PF02899">
    <property type="entry name" value="Phage_int_SAM_1"/>
    <property type="match status" value="1"/>
</dbReference>
<dbReference type="PANTHER" id="PTHR30349">
    <property type="entry name" value="PHAGE INTEGRASE-RELATED"/>
    <property type="match status" value="1"/>
</dbReference>
<reference evidence="12 13" key="1">
    <citation type="journal article" date="2015" name="Stand. Genomic Sci.">
        <title>Genomic Encyclopedia of Bacterial and Archaeal Type Strains, Phase III: the genomes of soil and plant-associated and newly described type strains.</title>
        <authorList>
            <person name="Whitman W.B."/>
            <person name="Woyke T."/>
            <person name="Klenk H.P."/>
            <person name="Zhou Y."/>
            <person name="Lilburn T.G."/>
            <person name="Beck B.J."/>
            <person name="De Vos P."/>
            <person name="Vandamme P."/>
            <person name="Eisen J.A."/>
            <person name="Garrity G."/>
            <person name="Hugenholtz P."/>
            <person name="Kyrpides N.C."/>
        </authorList>
    </citation>
    <scope>NUCLEOTIDE SEQUENCE [LARGE SCALE GENOMIC DNA]</scope>
    <source>
        <strain evidence="12 13">CV53</strain>
    </source>
</reference>
<keyword evidence="6 9" id="KW-0238">DNA-binding</keyword>
<organism evidence="12 13">
    <name type="scientific">Mesobacillus foraminis</name>
    <dbReference type="NCBI Taxonomy" id="279826"/>
    <lineage>
        <taxon>Bacteria</taxon>
        <taxon>Bacillati</taxon>
        <taxon>Bacillota</taxon>
        <taxon>Bacilli</taxon>
        <taxon>Bacillales</taxon>
        <taxon>Bacillaceae</taxon>
        <taxon>Mesobacillus</taxon>
    </lineage>
</organism>
<dbReference type="InterPro" id="IPR002104">
    <property type="entry name" value="Integrase_catalytic"/>
</dbReference>
<dbReference type="PROSITE" id="PS51900">
    <property type="entry name" value="CB"/>
    <property type="match status" value="1"/>
</dbReference>
<evidence type="ECO:0000256" key="1">
    <source>
        <dbReference type="ARBA" id="ARBA00004496"/>
    </source>
</evidence>
<dbReference type="Pfam" id="PF00589">
    <property type="entry name" value="Phage_integrase"/>
    <property type="match status" value="1"/>
</dbReference>
<dbReference type="Proteomes" id="UP000295689">
    <property type="component" value="Unassembled WGS sequence"/>
</dbReference>
<feature type="domain" description="Tyr recombinase" evidence="10">
    <location>
        <begin position="107"/>
        <end position="275"/>
    </location>
</feature>
<evidence type="ECO:0000256" key="9">
    <source>
        <dbReference type="PROSITE-ProRule" id="PRU01248"/>
    </source>
</evidence>
<name>A0A4R2AT62_9BACI</name>